<sequence length="224" mass="26468">MHDVLHGIWHFEKGMLFTAKEALLRPGKAALDYISGKRIPYYNVFYFILLLLGLNFFLNHYYDQLVADFNSVSNGEHHVKNSLETFLTENAKSIILLFVPFFALNSYLLFRRRKFNLSEHFIIAGITFLGILIFVTFFNLVSFLSFVKYLDSISSLIDYLTPFIIILHTIRSYYTAFSEKYSKIKFSIRMFLFLFLLIFEFIMVLMLIFGYVTDWKFGNFSYHA</sequence>
<protein>
    <submittedName>
        <fullName evidence="2">Uncharacterized protein DUF3667</fullName>
    </submittedName>
</protein>
<evidence type="ECO:0000256" key="1">
    <source>
        <dbReference type="SAM" id="Phobius"/>
    </source>
</evidence>
<name>V6RYU6_9FLAO</name>
<dbReference type="OrthoDB" id="7446256at2"/>
<keyword evidence="3" id="KW-1185">Reference proteome</keyword>
<dbReference type="AlphaFoldDB" id="V6RYU6"/>
<dbReference type="RefSeq" id="WP_023571703.1">
    <property type="nucleotide sequence ID" value="NZ_AVBI01000019.1"/>
</dbReference>
<keyword evidence="1" id="KW-0812">Transmembrane</keyword>
<dbReference type="EMBL" id="VLKQ01000001">
    <property type="protein sequence ID" value="TWI15143.1"/>
    <property type="molecule type" value="Genomic_DNA"/>
</dbReference>
<feature type="transmembrane region" description="Helical" evidence="1">
    <location>
        <begin position="44"/>
        <end position="62"/>
    </location>
</feature>
<comment type="caution">
    <text evidence="2">The sequence shown here is derived from an EMBL/GenBank/DDBJ whole genome shotgun (WGS) entry which is preliminary data.</text>
</comment>
<feature type="transmembrane region" description="Helical" evidence="1">
    <location>
        <begin position="153"/>
        <end position="170"/>
    </location>
</feature>
<feature type="transmembrane region" description="Helical" evidence="1">
    <location>
        <begin position="91"/>
        <end position="110"/>
    </location>
</feature>
<reference evidence="2 3" key="1">
    <citation type="journal article" date="2015" name="Stand. Genomic Sci.">
        <title>Genomic Encyclopedia of Bacterial and Archaeal Type Strains, Phase III: the genomes of soil and plant-associated and newly described type strains.</title>
        <authorList>
            <person name="Whitman W.B."/>
            <person name="Woyke T."/>
            <person name="Klenk H.P."/>
            <person name="Zhou Y."/>
            <person name="Lilburn T.G."/>
            <person name="Beck B.J."/>
            <person name="De Vos P."/>
            <person name="Vandamme P."/>
            <person name="Eisen J.A."/>
            <person name="Garrity G."/>
            <person name="Hugenholtz P."/>
            <person name="Kyrpides N.C."/>
        </authorList>
    </citation>
    <scope>NUCLEOTIDE SEQUENCE [LARGE SCALE GENOMIC DNA]</scope>
    <source>
        <strain evidence="2 3">CGMCC 1.7270</strain>
    </source>
</reference>
<evidence type="ECO:0000313" key="3">
    <source>
        <dbReference type="Proteomes" id="UP000319848"/>
    </source>
</evidence>
<accession>V6RYU6</accession>
<keyword evidence="1" id="KW-0472">Membrane</keyword>
<dbReference type="Proteomes" id="UP000319848">
    <property type="component" value="Unassembled WGS sequence"/>
</dbReference>
<feature type="transmembrane region" description="Helical" evidence="1">
    <location>
        <begin position="122"/>
        <end position="147"/>
    </location>
</feature>
<dbReference type="Pfam" id="PF12412">
    <property type="entry name" value="DUF3667"/>
    <property type="match status" value="1"/>
</dbReference>
<organism evidence="2 3">
    <name type="scientific">Flavobacterium cauense R2A-7</name>
    <dbReference type="NCBI Taxonomy" id="1341154"/>
    <lineage>
        <taxon>Bacteria</taxon>
        <taxon>Pseudomonadati</taxon>
        <taxon>Bacteroidota</taxon>
        <taxon>Flavobacteriia</taxon>
        <taxon>Flavobacteriales</taxon>
        <taxon>Flavobacteriaceae</taxon>
        <taxon>Flavobacterium</taxon>
    </lineage>
</organism>
<feature type="transmembrane region" description="Helical" evidence="1">
    <location>
        <begin position="191"/>
        <end position="212"/>
    </location>
</feature>
<gene>
    <name evidence="2" type="ORF">IP98_00130</name>
</gene>
<keyword evidence="1" id="KW-1133">Transmembrane helix</keyword>
<proteinExistence type="predicted"/>
<dbReference type="InterPro" id="IPR022134">
    <property type="entry name" value="DUF3667"/>
</dbReference>
<dbReference type="STRING" id="1341154.FCR2A7T_26100"/>
<evidence type="ECO:0000313" key="2">
    <source>
        <dbReference type="EMBL" id="TWI15143.1"/>
    </source>
</evidence>